<name>A0A7W6P085_9SPHN</name>
<evidence type="ECO:0000313" key="2">
    <source>
        <dbReference type="Proteomes" id="UP000557392"/>
    </source>
</evidence>
<keyword evidence="2" id="KW-1185">Reference proteome</keyword>
<dbReference type="RefSeq" id="WP_184000811.1">
    <property type="nucleotide sequence ID" value="NZ_JACIEH010000006.1"/>
</dbReference>
<protein>
    <submittedName>
        <fullName evidence="1">Uncharacterized protein</fullName>
    </submittedName>
</protein>
<dbReference type="Proteomes" id="UP000557392">
    <property type="component" value="Unassembled WGS sequence"/>
</dbReference>
<dbReference type="AlphaFoldDB" id="A0A7W6P085"/>
<organism evidence="1 2">
    <name type="scientific">Sphingomonas kyeonggiensis</name>
    <dbReference type="NCBI Taxonomy" id="1268553"/>
    <lineage>
        <taxon>Bacteria</taxon>
        <taxon>Pseudomonadati</taxon>
        <taxon>Pseudomonadota</taxon>
        <taxon>Alphaproteobacteria</taxon>
        <taxon>Sphingomonadales</taxon>
        <taxon>Sphingomonadaceae</taxon>
        <taxon>Sphingomonas</taxon>
    </lineage>
</organism>
<accession>A0A7W6P085</accession>
<comment type="caution">
    <text evidence="1">The sequence shown here is derived from an EMBL/GenBank/DDBJ whole genome shotgun (WGS) entry which is preliminary data.</text>
</comment>
<evidence type="ECO:0000313" key="1">
    <source>
        <dbReference type="EMBL" id="MBB4101454.1"/>
    </source>
</evidence>
<sequence>MNLLQPVYCLFGKHHRSRGRAWGDGSVYRSWCKGCGKPMIRDLHGWHLDLQPPGEKKP</sequence>
<proteinExistence type="predicted"/>
<dbReference type="EMBL" id="JACIEH010000006">
    <property type="protein sequence ID" value="MBB4101454.1"/>
    <property type="molecule type" value="Genomic_DNA"/>
</dbReference>
<gene>
    <name evidence="1" type="ORF">GGR46_005046</name>
</gene>
<reference evidence="1 2" key="1">
    <citation type="submission" date="2020-08" db="EMBL/GenBank/DDBJ databases">
        <title>Genomic Encyclopedia of Type Strains, Phase IV (KMG-IV): sequencing the most valuable type-strain genomes for metagenomic binning, comparative biology and taxonomic classification.</title>
        <authorList>
            <person name="Goeker M."/>
        </authorList>
    </citation>
    <scope>NUCLEOTIDE SEQUENCE [LARGE SCALE GENOMIC DNA]</scope>
    <source>
        <strain evidence="1 2">DSM 101806</strain>
    </source>
</reference>